<dbReference type="InterPro" id="IPR020846">
    <property type="entry name" value="MFS_dom"/>
</dbReference>
<sequence>MTSSASLSTMVDIEAKFPRQDSISSDKTLSLNDNGDKTVKTIPQLDSDTAGPLDQIIDEKLTKPEQPGPAVKLSQNRKWMLLLVFSVAQYLDVAAVSGLFIFTDSIAIDLDVLYEASTWIVTSYVVTFSAFLLFFGRVSDLYSAKPVFAWSFFALGVLSLIISFMTNQYAFFVFRALAGIAGAGTIPSAFRLILTIFEPEELHVALTLFGLSGAIANGTGLIIAGLFGFITAGGQLRDWRFFFRMITAICIPFALVALALVPKTKGESSTECTDSKDRLKRLDIVGTLMMLFAIVLLILGLTLGASYGWTTAKFLAPFLLSWPLFVGFFIWEARLPEGYALIPPQFWKILNMPLMIFVALGIYSWWNINQLALVERFLTVFNEEPIIAALRLLPSGIAAVLVALVMPRLLSRVKSYRWIIATGLIICAATYVLMIYSHGEIYNNQYWKFFFPALFIGSGSSMAVFLGVNITVMTSAPASMSGVAGALLQVALQLGGVIGLSVQAGLLTLHEGNIKNFTNVQASFWFEFGWLVFNALIIIFLFRNKKQSKDIEEGPEEKSKVPMVL</sequence>
<comment type="subcellular location">
    <subcellularLocation>
        <location evidence="1">Membrane</location>
        <topology evidence="1">Multi-pass membrane protein</topology>
    </subcellularLocation>
</comment>
<feature type="transmembrane region" description="Helical" evidence="6">
    <location>
        <begin position="241"/>
        <end position="261"/>
    </location>
</feature>
<keyword evidence="3 6" id="KW-0812">Transmembrane</keyword>
<feature type="transmembrane region" description="Helical" evidence="6">
    <location>
        <begin position="79"/>
        <end position="102"/>
    </location>
</feature>
<dbReference type="Proteomes" id="UP000078595">
    <property type="component" value="Chromosome 8"/>
</dbReference>
<feature type="domain" description="Major facilitator superfamily (MFS) profile" evidence="7">
    <location>
        <begin position="81"/>
        <end position="546"/>
    </location>
</feature>
<evidence type="ECO:0000256" key="5">
    <source>
        <dbReference type="ARBA" id="ARBA00023136"/>
    </source>
</evidence>
<feature type="transmembrane region" description="Helical" evidence="6">
    <location>
        <begin position="482"/>
        <end position="502"/>
    </location>
</feature>
<feature type="transmembrane region" description="Helical" evidence="6">
    <location>
        <begin position="522"/>
        <end position="542"/>
    </location>
</feature>
<evidence type="ECO:0000256" key="2">
    <source>
        <dbReference type="ARBA" id="ARBA00022448"/>
    </source>
</evidence>
<dbReference type="GO" id="GO:0016020">
    <property type="term" value="C:membrane"/>
    <property type="evidence" value="ECO:0007669"/>
    <property type="project" value="UniProtKB-SubCell"/>
</dbReference>
<dbReference type="AlphaFoldDB" id="A0A1A5ZTE0"/>
<dbReference type="PANTHER" id="PTHR42718">
    <property type="entry name" value="MAJOR FACILITATOR SUPERFAMILY MULTIDRUG TRANSPORTER MFSC"/>
    <property type="match status" value="1"/>
</dbReference>
<feature type="transmembrane region" description="Helical" evidence="6">
    <location>
        <begin position="346"/>
        <end position="366"/>
    </location>
</feature>
<dbReference type="Gene3D" id="1.20.1250.20">
    <property type="entry name" value="MFS general substrate transporter like domains"/>
    <property type="match status" value="2"/>
</dbReference>
<dbReference type="GeneID" id="28972167"/>
<dbReference type="InterPro" id="IPR011701">
    <property type="entry name" value="MFS"/>
</dbReference>
<feature type="transmembrane region" description="Helical" evidence="6">
    <location>
        <begin position="449"/>
        <end position="470"/>
    </location>
</feature>
<dbReference type="KEGG" id="kdj:28972167"/>
<evidence type="ECO:0000313" key="10">
    <source>
        <dbReference type="Proteomes" id="UP000078595"/>
    </source>
</evidence>
<dbReference type="RefSeq" id="XP_018258928.1">
    <property type="nucleotide sequence ID" value="XM_018411727.1"/>
</dbReference>
<accession>A0A1A5ZTE0</accession>
<feature type="transmembrane region" description="Helical" evidence="6">
    <location>
        <begin position="386"/>
        <end position="406"/>
    </location>
</feature>
<dbReference type="GO" id="GO:0022857">
    <property type="term" value="F:transmembrane transporter activity"/>
    <property type="evidence" value="ECO:0007669"/>
    <property type="project" value="InterPro"/>
</dbReference>
<evidence type="ECO:0000259" key="7">
    <source>
        <dbReference type="PROSITE" id="PS50850"/>
    </source>
</evidence>
<protein>
    <submittedName>
        <fullName evidence="8">Efflux protein EncT</fullName>
    </submittedName>
</protein>
<evidence type="ECO:0000256" key="6">
    <source>
        <dbReference type="SAM" id="Phobius"/>
    </source>
</evidence>
<feature type="transmembrane region" description="Helical" evidence="6">
    <location>
        <begin position="418"/>
        <end position="437"/>
    </location>
</feature>
<proteinExistence type="predicted"/>
<feature type="transmembrane region" description="Helical" evidence="6">
    <location>
        <begin position="206"/>
        <end position="229"/>
    </location>
</feature>
<dbReference type="OrthoDB" id="440755at2759"/>
<dbReference type="SUPFAM" id="SSF103473">
    <property type="entry name" value="MFS general substrate transporter"/>
    <property type="match status" value="2"/>
</dbReference>
<reference evidence="8" key="1">
    <citation type="submission" date="2013-07" db="EMBL/GenBank/DDBJ databases">
        <title>The Genome Sequence of Cryptococcus dejecticola CBS10117.</title>
        <authorList>
            <consortium name="The Broad Institute Genome Sequencing Platform"/>
            <person name="Cuomo C."/>
            <person name="Litvintseva A."/>
            <person name="Chen Y."/>
            <person name="Heitman J."/>
            <person name="Sun S."/>
            <person name="Springer D."/>
            <person name="Dromer F."/>
            <person name="Young S.K."/>
            <person name="Zeng Q."/>
            <person name="Gargeya S."/>
            <person name="Fitzgerald M."/>
            <person name="Abouelleil A."/>
            <person name="Alvarado L."/>
            <person name="Berlin A.M."/>
            <person name="Chapman S.B."/>
            <person name="Dewar J."/>
            <person name="Goldberg J."/>
            <person name="Griggs A."/>
            <person name="Gujja S."/>
            <person name="Hansen M."/>
            <person name="Howarth C."/>
            <person name="Imamovic A."/>
            <person name="Larimer J."/>
            <person name="McCowan C."/>
            <person name="Murphy C."/>
            <person name="Pearson M."/>
            <person name="Priest M."/>
            <person name="Roberts A."/>
            <person name="Saif S."/>
            <person name="Shea T."/>
            <person name="Sykes S."/>
            <person name="Wortman J."/>
            <person name="Nusbaum C."/>
            <person name="Birren B."/>
        </authorList>
    </citation>
    <scope>NUCLEOTIDE SEQUENCE [LARGE SCALE GENOMIC DNA]</scope>
    <source>
        <strain evidence="8">CBS 10117</strain>
    </source>
</reference>
<keyword evidence="2" id="KW-0813">Transport</keyword>
<gene>
    <name evidence="8" type="ORF">I303_08468</name>
    <name evidence="9" type="ORF">I303_106893</name>
</gene>
<dbReference type="PANTHER" id="PTHR42718:SF9">
    <property type="entry name" value="MAJOR FACILITATOR SUPERFAMILY MULTIDRUG TRANSPORTER MFSC"/>
    <property type="match status" value="1"/>
</dbReference>
<name>A0A1A5ZTE0_9TREE</name>
<feature type="transmembrane region" description="Helical" evidence="6">
    <location>
        <begin position="114"/>
        <end position="135"/>
    </location>
</feature>
<dbReference type="EMBL" id="KI894038">
    <property type="protein sequence ID" value="OBR81086.1"/>
    <property type="molecule type" value="Genomic_DNA"/>
</dbReference>
<evidence type="ECO:0000256" key="1">
    <source>
        <dbReference type="ARBA" id="ARBA00004141"/>
    </source>
</evidence>
<organism evidence="8">
    <name type="scientific">Kwoniella dejecticola CBS 10117</name>
    <dbReference type="NCBI Taxonomy" id="1296121"/>
    <lineage>
        <taxon>Eukaryota</taxon>
        <taxon>Fungi</taxon>
        <taxon>Dikarya</taxon>
        <taxon>Basidiomycota</taxon>
        <taxon>Agaricomycotina</taxon>
        <taxon>Tremellomycetes</taxon>
        <taxon>Tremellales</taxon>
        <taxon>Cryptococcaceae</taxon>
        <taxon>Kwoniella</taxon>
    </lineage>
</organism>
<dbReference type="Pfam" id="PF07690">
    <property type="entry name" value="MFS_1"/>
    <property type="match status" value="1"/>
</dbReference>
<dbReference type="STRING" id="1296121.A0A1A5ZTE0"/>
<evidence type="ECO:0000256" key="4">
    <source>
        <dbReference type="ARBA" id="ARBA00022989"/>
    </source>
</evidence>
<feature type="transmembrane region" description="Helical" evidence="6">
    <location>
        <begin position="147"/>
        <end position="166"/>
    </location>
</feature>
<reference evidence="9" key="2">
    <citation type="submission" date="2013-07" db="EMBL/GenBank/DDBJ databases">
        <authorList>
            <consortium name="The Broad Institute Genome Sequencing Platform"/>
            <person name="Cuomo C."/>
            <person name="Litvintseva A."/>
            <person name="Chen Y."/>
            <person name="Heitman J."/>
            <person name="Sun S."/>
            <person name="Springer D."/>
            <person name="Dromer F."/>
            <person name="Young S.K."/>
            <person name="Zeng Q."/>
            <person name="Gargeya S."/>
            <person name="Fitzgerald M."/>
            <person name="Abouelleil A."/>
            <person name="Alvarado L."/>
            <person name="Berlin A.M."/>
            <person name="Chapman S.B."/>
            <person name="Dewar J."/>
            <person name="Goldberg J."/>
            <person name="Griggs A."/>
            <person name="Gujja S."/>
            <person name="Hansen M."/>
            <person name="Howarth C."/>
            <person name="Imamovic A."/>
            <person name="Larimer J."/>
            <person name="McCowan C."/>
            <person name="Murphy C."/>
            <person name="Pearson M."/>
            <person name="Priest M."/>
            <person name="Roberts A."/>
            <person name="Saif S."/>
            <person name="Shea T."/>
            <person name="Sykes S."/>
            <person name="Wortman J."/>
            <person name="Nusbaum C."/>
            <person name="Birren B."/>
        </authorList>
    </citation>
    <scope>NUCLEOTIDE SEQUENCE</scope>
    <source>
        <strain evidence="9">CBS 10117</strain>
    </source>
</reference>
<keyword evidence="5 6" id="KW-0472">Membrane</keyword>
<dbReference type="VEuPathDB" id="FungiDB:I303_08468"/>
<evidence type="ECO:0000313" key="9">
    <source>
        <dbReference type="EMBL" id="WWC64283.1"/>
    </source>
</evidence>
<feature type="transmembrane region" description="Helical" evidence="6">
    <location>
        <begin position="314"/>
        <end position="334"/>
    </location>
</feature>
<feature type="transmembrane region" description="Helical" evidence="6">
    <location>
        <begin position="282"/>
        <end position="308"/>
    </location>
</feature>
<dbReference type="PROSITE" id="PS50850">
    <property type="entry name" value="MFS"/>
    <property type="match status" value="1"/>
</dbReference>
<dbReference type="InterPro" id="IPR036259">
    <property type="entry name" value="MFS_trans_sf"/>
</dbReference>
<evidence type="ECO:0000313" key="8">
    <source>
        <dbReference type="EMBL" id="OBR81086.1"/>
    </source>
</evidence>
<evidence type="ECO:0000256" key="3">
    <source>
        <dbReference type="ARBA" id="ARBA00022692"/>
    </source>
</evidence>
<keyword evidence="10" id="KW-1185">Reference proteome</keyword>
<keyword evidence="4 6" id="KW-1133">Transmembrane helix</keyword>
<feature type="transmembrane region" description="Helical" evidence="6">
    <location>
        <begin position="172"/>
        <end position="194"/>
    </location>
</feature>
<reference evidence="9" key="3">
    <citation type="submission" date="2024-02" db="EMBL/GenBank/DDBJ databases">
        <title>Comparative genomics of Cryptococcus and Kwoniella reveals pathogenesis evolution and contrasting modes of karyotype evolution via chromosome fusion or intercentromeric recombination.</title>
        <authorList>
            <person name="Coelho M.A."/>
            <person name="David-Palma M."/>
            <person name="Shea T."/>
            <person name="Bowers K."/>
            <person name="McGinley-Smith S."/>
            <person name="Mohammad A.W."/>
            <person name="Gnirke A."/>
            <person name="Yurkov A.M."/>
            <person name="Nowrousian M."/>
            <person name="Sun S."/>
            <person name="Cuomo C.A."/>
            <person name="Heitman J."/>
        </authorList>
    </citation>
    <scope>NUCLEOTIDE SEQUENCE</scope>
    <source>
        <strain evidence="9">CBS 10117</strain>
    </source>
</reference>
<dbReference type="EMBL" id="CP144537">
    <property type="protein sequence ID" value="WWC64283.1"/>
    <property type="molecule type" value="Genomic_DNA"/>
</dbReference>